<dbReference type="Pfam" id="PF01844">
    <property type="entry name" value="HNH"/>
    <property type="match status" value="1"/>
</dbReference>
<evidence type="ECO:0000313" key="3">
    <source>
        <dbReference type="Proteomes" id="UP001596066"/>
    </source>
</evidence>
<sequence length="53" mass="6109">MCGETFPAELVDVDHRTPLALGGEDTDENAWLLCRPCHRAKTRRDFDRRRPPS</sequence>
<comment type="caution">
    <text evidence="2">The sequence shown here is derived from an EMBL/GenBank/DDBJ whole genome shotgun (WGS) entry which is preliminary data.</text>
</comment>
<keyword evidence="2" id="KW-0255">Endonuclease</keyword>
<reference evidence="3" key="1">
    <citation type="journal article" date="2019" name="Int. J. Syst. Evol. Microbiol.">
        <title>The Global Catalogue of Microorganisms (GCM) 10K type strain sequencing project: providing services to taxonomists for standard genome sequencing and annotation.</title>
        <authorList>
            <consortium name="The Broad Institute Genomics Platform"/>
            <consortium name="The Broad Institute Genome Sequencing Center for Infectious Disease"/>
            <person name="Wu L."/>
            <person name="Ma J."/>
        </authorList>
    </citation>
    <scope>NUCLEOTIDE SEQUENCE [LARGE SCALE GENOMIC DNA]</scope>
    <source>
        <strain evidence="3">CGMCC 4.1622</strain>
    </source>
</reference>
<evidence type="ECO:0000259" key="1">
    <source>
        <dbReference type="Pfam" id="PF01844"/>
    </source>
</evidence>
<evidence type="ECO:0000313" key="2">
    <source>
        <dbReference type="EMBL" id="MFC5641932.1"/>
    </source>
</evidence>
<dbReference type="EMBL" id="JBHSOC010000016">
    <property type="protein sequence ID" value="MFC5641932.1"/>
    <property type="molecule type" value="Genomic_DNA"/>
</dbReference>
<keyword evidence="3" id="KW-1185">Reference proteome</keyword>
<feature type="domain" description="HNH" evidence="1">
    <location>
        <begin position="1"/>
        <end position="44"/>
    </location>
</feature>
<proteinExistence type="predicted"/>
<protein>
    <submittedName>
        <fullName evidence="2">HNH endonuclease</fullName>
    </submittedName>
</protein>
<organism evidence="2 3">
    <name type="scientific">Kitasatospora cinereorecta</name>
    <dbReference type="NCBI Taxonomy" id="285560"/>
    <lineage>
        <taxon>Bacteria</taxon>
        <taxon>Bacillati</taxon>
        <taxon>Actinomycetota</taxon>
        <taxon>Actinomycetes</taxon>
        <taxon>Kitasatosporales</taxon>
        <taxon>Streptomycetaceae</taxon>
        <taxon>Kitasatospora</taxon>
    </lineage>
</organism>
<name>A0ABW0V872_9ACTN</name>
<dbReference type="InterPro" id="IPR002711">
    <property type="entry name" value="HNH"/>
</dbReference>
<dbReference type="GO" id="GO:0004519">
    <property type="term" value="F:endonuclease activity"/>
    <property type="evidence" value="ECO:0007669"/>
    <property type="project" value="UniProtKB-KW"/>
</dbReference>
<keyword evidence="2" id="KW-0540">Nuclease</keyword>
<accession>A0ABW0V872</accession>
<dbReference type="CDD" id="cd00085">
    <property type="entry name" value="HNHc"/>
    <property type="match status" value="1"/>
</dbReference>
<dbReference type="Gene3D" id="1.10.30.50">
    <property type="match status" value="1"/>
</dbReference>
<dbReference type="InterPro" id="IPR003615">
    <property type="entry name" value="HNH_nuc"/>
</dbReference>
<dbReference type="Proteomes" id="UP001596066">
    <property type="component" value="Unassembled WGS sequence"/>
</dbReference>
<keyword evidence="2" id="KW-0378">Hydrolase</keyword>
<dbReference type="RefSeq" id="WP_301330570.1">
    <property type="nucleotide sequence ID" value="NZ_BAAAUA010000015.1"/>
</dbReference>
<gene>
    <name evidence="2" type="ORF">ACFPZF_11290</name>
</gene>